<dbReference type="InterPro" id="IPR050366">
    <property type="entry name" value="BP-dependent_transpt_permease"/>
</dbReference>
<dbReference type="GO" id="GO:0055085">
    <property type="term" value="P:transmembrane transport"/>
    <property type="evidence" value="ECO:0007669"/>
    <property type="project" value="InterPro"/>
</dbReference>
<feature type="transmembrane region" description="Helical" evidence="9">
    <location>
        <begin position="111"/>
        <end position="132"/>
    </location>
</feature>
<keyword evidence="6" id="KW-0653">Protein transport</keyword>
<dbReference type="GO" id="GO:0015031">
    <property type="term" value="P:protein transport"/>
    <property type="evidence" value="ECO:0007669"/>
    <property type="project" value="UniProtKB-KW"/>
</dbReference>
<protein>
    <submittedName>
        <fullName evidence="11">Glutathione ABC transporter permease GsiD</fullName>
    </submittedName>
</protein>
<evidence type="ECO:0000256" key="2">
    <source>
        <dbReference type="ARBA" id="ARBA00022448"/>
    </source>
</evidence>
<keyword evidence="8 9" id="KW-0472">Membrane</keyword>
<reference evidence="11 12" key="1">
    <citation type="submission" date="2015-07" db="EMBL/GenBank/DDBJ databases">
        <title>Draft Genome Sequence of Komagataeibacter intermedius Strain AF2, Isolated from Kombucha Tea.</title>
        <authorList>
            <person name="Santos R.A."/>
            <person name="Berretta A.A."/>
            <person name="Barud H.S."/>
            <person name="Ribeiro S.J."/>
            <person name="Gonzalez-Garcia L.N."/>
            <person name="Zucchi T.D."/>
            <person name="Goldman G.H."/>
            <person name="Riano-Pachon D.M."/>
        </authorList>
    </citation>
    <scope>NUCLEOTIDE SEQUENCE [LARGE SCALE GENOMIC DNA]</scope>
    <source>
        <strain evidence="11 12">AF2</strain>
    </source>
</reference>
<comment type="caution">
    <text evidence="11">The sequence shown here is derived from an EMBL/GenBank/DDBJ whole genome shotgun (WGS) entry which is preliminary data.</text>
</comment>
<dbReference type="InterPro" id="IPR000515">
    <property type="entry name" value="MetI-like"/>
</dbReference>
<evidence type="ECO:0000256" key="6">
    <source>
        <dbReference type="ARBA" id="ARBA00022927"/>
    </source>
</evidence>
<evidence type="ECO:0000313" key="12">
    <source>
        <dbReference type="Proteomes" id="UP000031553"/>
    </source>
</evidence>
<sequence>MTGSFRTLIARLPLSLLVGMVVIAFLVLGALLAPLISPADPLAQDLYATFQPMSSAHPFGTDAFGRDIFSRIVYGTRYSLAEVCICILVSCVMGTLAGMLAALVGGYVEQAVMWAVDIIFAFPGIVLALLILSLLGPGFLNMLLAISVFSIPVYARLAHNLTHALQRAEYVEAARTLGAGTWRILYVHVMRNALGPILVQSTLTAGSVILAASSLSFLGLGVAPATPEWGAMMSDGRSYLGIDILPSLFPGLTITLAVLGFNLLGEGVRKVMDK</sequence>
<dbReference type="InterPro" id="IPR025966">
    <property type="entry name" value="OppC_N"/>
</dbReference>
<dbReference type="AlphaFoldDB" id="A0A0N1FB99"/>
<accession>A0A0N1FB99</accession>
<feature type="transmembrane region" description="Helical" evidence="9">
    <location>
        <begin position="197"/>
        <end position="224"/>
    </location>
</feature>
<evidence type="ECO:0000256" key="1">
    <source>
        <dbReference type="ARBA" id="ARBA00004651"/>
    </source>
</evidence>
<evidence type="ECO:0000256" key="8">
    <source>
        <dbReference type="ARBA" id="ARBA00023136"/>
    </source>
</evidence>
<feature type="transmembrane region" description="Helical" evidence="9">
    <location>
        <begin position="138"/>
        <end position="157"/>
    </location>
</feature>
<evidence type="ECO:0000256" key="3">
    <source>
        <dbReference type="ARBA" id="ARBA00022475"/>
    </source>
</evidence>
<dbReference type="InterPro" id="IPR035906">
    <property type="entry name" value="MetI-like_sf"/>
</dbReference>
<keyword evidence="3" id="KW-1003">Cell membrane</keyword>
<dbReference type="PANTHER" id="PTHR43386:SF1">
    <property type="entry name" value="D,D-DIPEPTIDE TRANSPORT SYSTEM PERMEASE PROTEIN DDPC-RELATED"/>
    <property type="match status" value="1"/>
</dbReference>
<dbReference type="Pfam" id="PF12911">
    <property type="entry name" value="OppC_N"/>
    <property type="match status" value="1"/>
</dbReference>
<keyword evidence="2 9" id="KW-0813">Transport</keyword>
<dbReference type="CDD" id="cd06261">
    <property type="entry name" value="TM_PBP2"/>
    <property type="match status" value="1"/>
</dbReference>
<evidence type="ECO:0000259" key="10">
    <source>
        <dbReference type="PROSITE" id="PS50928"/>
    </source>
</evidence>
<dbReference type="Proteomes" id="UP000031553">
    <property type="component" value="Unassembled WGS sequence"/>
</dbReference>
<name>A0A0N1FB99_9PROT</name>
<dbReference type="SUPFAM" id="SSF161098">
    <property type="entry name" value="MetI-like"/>
    <property type="match status" value="1"/>
</dbReference>
<feature type="transmembrane region" description="Helical" evidence="9">
    <location>
        <begin position="12"/>
        <end position="36"/>
    </location>
</feature>
<evidence type="ECO:0000256" key="9">
    <source>
        <dbReference type="RuleBase" id="RU363032"/>
    </source>
</evidence>
<dbReference type="OrthoDB" id="9774870at2"/>
<feature type="transmembrane region" description="Helical" evidence="9">
    <location>
        <begin position="80"/>
        <end position="104"/>
    </location>
</feature>
<keyword evidence="5" id="KW-0571">Peptide transport</keyword>
<dbReference type="PROSITE" id="PS50928">
    <property type="entry name" value="ABC_TM1"/>
    <property type="match status" value="1"/>
</dbReference>
<dbReference type="RefSeq" id="WP_084758389.1">
    <property type="nucleotide sequence ID" value="NZ_JUFX02000090.1"/>
</dbReference>
<keyword evidence="7 9" id="KW-1133">Transmembrane helix</keyword>
<evidence type="ECO:0000256" key="5">
    <source>
        <dbReference type="ARBA" id="ARBA00022856"/>
    </source>
</evidence>
<comment type="similarity">
    <text evidence="9">Belongs to the binding-protein-dependent transport system permease family.</text>
</comment>
<dbReference type="Pfam" id="PF00528">
    <property type="entry name" value="BPD_transp_1"/>
    <property type="match status" value="1"/>
</dbReference>
<dbReference type="GO" id="GO:0015833">
    <property type="term" value="P:peptide transport"/>
    <property type="evidence" value="ECO:0007669"/>
    <property type="project" value="UniProtKB-KW"/>
</dbReference>
<proteinExistence type="inferred from homology"/>
<evidence type="ECO:0000313" key="11">
    <source>
        <dbReference type="EMBL" id="KPH87881.1"/>
    </source>
</evidence>
<feature type="domain" description="ABC transmembrane type-1" evidence="10">
    <location>
        <begin position="76"/>
        <end position="265"/>
    </location>
</feature>
<keyword evidence="4 9" id="KW-0812">Transmembrane</keyword>
<gene>
    <name evidence="11" type="ORF">GLUCOINTEAF2_0201963</name>
</gene>
<dbReference type="EMBL" id="JUFX02000090">
    <property type="protein sequence ID" value="KPH87881.1"/>
    <property type="molecule type" value="Genomic_DNA"/>
</dbReference>
<comment type="subcellular location">
    <subcellularLocation>
        <location evidence="1 9">Cell membrane</location>
        <topology evidence="1 9">Multi-pass membrane protein</topology>
    </subcellularLocation>
</comment>
<evidence type="ECO:0000256" key="4">
    <source>
        <dbReference type="ARBA" id="ARBA00022692"/>
    </source>
</evidence>
<dbReference type="PANTHER" id="PTHR43386">
    <property type="entry name" value="OLIGOPEPTIDE TRANSPORT SYSTEM PERMEASE PROTEIN APPC"/>
    <property type="match status" value="1"/>
</dbReference>
<organism evidence="11 12">
    <name type="scientific">Komagataeibacter intermedius AF2</name>
    <dbReference type="NCBI Taxonomy" id="1458464"/>
    <lineage>
        <taxon>Bacteria</taxon>
        <taxon>Pseudomonadati</taxon>
        <taxon>Pseudomonadota</taxon>
        <taxon>Alphaproteobacteria</taxon>
        <taxon>Acetobacterales</taxon>
        <taxon>Acetobacteraceae</taxon>
        <taxon>Komagataeibacter</taxon>
    </lineage>
</organism>
<dbReference type="GO" id="GO:0005886">
    <property type="term" value="C:plasma membrane"/>
    <property type="evidence" value="ECO:0007669"/>
    <property type="project" value="UniProtKB-SubCell"/>
</dbReference>
<evidence type="ECO:0000256" key="7">
    <source>
        <dbReference type="ARBA" id="ARBA00022989"/>
    </source>
</evidence>
<dbReference type="Gene3D" id="1.10.3720.10">
    <property type="entry name" value="MetI-like"/>
    <property type="match status" value="1"/>
</dbReference>
<feature type="transmembrane region" description="Helical" evidence="9">
    <location>
        <begin position="244"/>
        <end position="264"/>
    </location>
</feature>